<organism evidence="2">
    <name type="scientific">Oryza barthii</name>
    <dbReference type="NCBI Taxonomy" id="65489"/>
    <lineage>
        <taxon>Eukaryota</taxon>
        <taxon>Viridiplantae</taxon>
        <taxon>Streptophyta</taxon>
        <taxon>Embryophyta</taxon>
        <taxon>Tracheophyta</taxon>
        <taxon>Spermatophyta</taxon>
        <taxon>Magnoliopsida</taxon>
        <taxon>Liliopsida</taxon>
        <taxon>Poales</taxon>
        <taxon>Poaceae</taxon>
        <taxon>BOP clade</taxon>
        <taxon>Oryzoideae</taxon>
        <taxon>Oryzeae</taxon>
        <taxon>Oryzinae</taxon>
        <taxon>Oryza</taxon>
    </lineage>
</organism>
<keyword evidence="3" id="KW-1185">Reference proteome</keyword>
<evidence type="ECO:0000313" key="3">
    <source>
        <dbReference type="Proteomes" id="UP000026960"/>
    </source>
</evidence>
<dbReference type="Proteomes" id="UP000026960">
    <property type="component" value="Chromosome 7"/>
</dbReference>
<proteinExistence type="predicted"/>
<name>A0A0D3GMM8_9ORYZ</name>
<dbReference type="HOGENOM" id="CLU_1291886_0_0_1"/>
<evidence type="ECO:0000313" key="2">
    <source>
        <dbReference type="EnsemblPlants" id="OBART07G04120.1"/>
    </source>
</evidence>
<feature type="compositionally biased region" description="Basic and acidic residues" evidence="1">
    <location>
        <begin position="147"/>
        <end position="165"/>
    </location>
</feature>
<reference evidence="2" key="2">
    <citation type="submission" date="2015-03" db="UniProtKB">
        <authorList>
            <consortium name="EnsemblPlants"/>
        </authorList>
    </citation>
    <scope>IDENTIFICATION</scope>
</reference>
<sequence length="178" mass="20671">MQHLQGGNGARKRRCRRSWETRQGFRLRLPQSVEPLRNQSQSESSHRHRTLEAPARPKSPNKDRLNHKHSRTLLLNYRKAPRPGGGGQKKGGAQRSERSRGRHEEDLKAEVRGNKDHVVFHESGEELRPLQDISYDCSNHHQLYHQCREGDTGESRRSTKGGRDVRRGRRWGGMNSYR</sequence>
<dbReference type="EnsemblPlants" id="OBART07G04120.1">
    <property type="protein sequence ID" value="OBART07G04120.1"/>
    <property type="gene ID" value="OBART07G04120"/>
</dbReference>
<dbReference type="PaxDb" id="65489-OBART07G04120.1"/>
<protein>
    <submittedName>
        <fullName evidence="2">Uncharacterized protein</fullName>
    </submittedName>
</protein>
<feature type="compositionally biased region" description="Basic and acidic residues" evidence="1">
    <location>
        <begin position="95"/>
        <end position="115"/>
    </location>
</feature>
<reference evidence="2" key="1">
    <citation type="journal article" date="2009" name="Rice">
        <title>De Novo Next Generation Sequencing of Plant Genomes.</title>
        <authorList>
            <person name="Rounsley S."/>
            <person name="Marri P.R."/>
            <person name="Yu Y."/>
            <person name="He R."/>
            <person name="Sisneros N."/>
            <person name="Goicoechea J.L."/>
            <person name="Lee S.J."/>
            <person name="Angelova A."/>
            <person name="Kudrna D."/>
            <person name="Luo M."/>
            <person name="Affourtit J."/>
            <person name="Desany B."/>
            <person name="Knight J."/>
            <person name="Niazi F."/>
            <person name="Egholm M."/>
            <person name="Wing R.A."/>
        </authorList>
    </citation>
    <scope>NUCLEOTIDE SEQUENCE [LARGE SCALE GENOMIC DNA]</scope>
    <source>
        <strain evidence="2">cv. IRGC 105608</strain>
    </source>
</reference>
<feature type="region of interest" description="Disordered" evidence="1">
    <location>
        <begin position="147"/>
        <end position="178"/>
    </location>
</feature>
<accession>A0A0D3GMM8</accession>
<evidence type="ECO:0000256" key="1">
    <source>
        <dbReference type="SAM" id="MobiDB-lite"/>
    </source>
</evidence>
<dbReference type="Gramene" id="OBART07G04120.1">
    <property type="protein sequence ID" value="OBART07G04120.1"/>
    <property type="gene ID" value="OBART07G04120"/>
</dbReference>
<feature type="region of interest" description="Disordered" evidence="1">
    <location>
        <begin position="1"/>
        <end position="115"/>
    </location>
</feature>
<dbReference type="AlphaFoldDB" id="A0A0D3GMM8"/>